<evidence type="ECO:0000313" key="4">
    <source>
        <dbReference type="Proteomes" id="UP000010164"/>
    </source>
</evidence>
<sequence length="205" mass="22352">MLPVAGQAADDGAVNVRDADAGSVLDPRIERRRIHEADIDTENFEVGAYAGVLAIDNFSSEPLVGLRLGYHINEDVFLEAQASMSKAGDTSFEKLNAGVQLLTDDQREYRAYEAAVGYNLLPGEAFFGDGRAFNTSLYLIGGAGVTDFAGDQRFTLNLGAGYRVLMNDWLSLRLDMRDHIFDLDTFGSNDTTHNLELSLGLGAFF</sequence>
<evidence type="ECO:0000256" key="1">
    <source>
        <dbReference type="ARBA" id="ARBA00022729"/>
    </source>
</evidence>
<keyword evidence="4" id="KW-1185">Reference proteome</keyword>
<dbReference type="InterPro" id="IPR030820">
    <property type="entry name" value="OMP_myx_plus_Proteobacteria"/>
</dbReference>
<dbReference type="EMBL" id="AMRJ01000001">
    <property type="protein sequence ID" value="EKF75832.1"/>
    <property type="molecule type" value="Genomic_DNA"/>
</dbReference>
<proteinExistence type="predicted"/>
<name>L0WI46_9GAMM</name>
<dbReference type="NCBIfam" id="TIGR04565">
    <property type="entry name" value="OMP_myx_plus"/>
    <property type="match status" value="1"/>
</dbReference>
<evidence type="ECO:0000259" key="2">
    <source>
        <dbReference type="Pfam" id="PF13505"/>
    </source>
</evidence>
<feature type="domain" description="Outer membrane protein beta-barrel" evidence="2">
    <location>
        <begin position="56"/>
        <end position="200"/>
    </location>
</feature>
<comment type="caution">
    <text evidence="3">The sequence shown here is derived from an EMBL/GenBank/DDBJ whole genome shotgun (WGS) entry which is preliminary data.</text>
</comment>
<dbReference type="PATRIC" id="fig|1177179.3.peg.4"/>
<gene>
    <name evidence="3" type="ORF">A11A3_00020</name>
</gene>
<dbReference type="SUPFAM" id="SSF56925">
    <property type="entry name" value="OMPA-like"/>
    <property type="match status" value="1"/>
</dbReference>
<accession>L0WI46</accession>
<dbReference type="AlphaFoldDB" id="L0WI46"/>
<dbReference type="InterPro" id="IPR011250">
    <property type="entry name" value="OMP/PagP_B-barrel"/>
</dbReference>
<keyword evidence="1" id="KW-0732">Signal</keyword>
<dbReference type="InterPro" id="IPR027385">
    <property type="entry name" value="Beta-barrel_OMP"/>
</dbReference>
<dbReference type="Pfam" id="PF13505">
    <property type="entry name" value="OMP_b-brl"/>
    <property type="match status" value="1"/>
</dbReference>
<dbReference type="Gene3D" id="2.40.160.20">
    <property type="match status" value="1"/>
</dbReference>
<organism evidence="3 4">
    <name type="scientific">Alcanivorax hongdengensis A-11-3</name>
    <dbReference type="NCBI Taxonomy" id="1177179"/>
    <lineage>
        <taxon>Bacteria</taxon>
        <taxon>Pseudomonadati</taxon>
        <taxon>Pseudomonadota</taxon>
        <taxon>Gammaproteobacteria</taxon>
        <taxon>Oceanospirillales</taxon>
        <taxon>Alcanivoracaceae</taxon>
        <taxon>Alcanivorax</taxon>
    </lineage>
</organism>
<dbReference type="Proteomes" id="UP000010164">
    <property type="component" value="Unassembled WGS sequence"/>
</dbReference>
<dbReference type="eggNOG" id="COG3637">
    <property type="taxonomic scope" value="Bacteria"/>
</dbReference>
<reference evidence="3 4" key="1">
    <citation type="journal article" date="2012" name="J. Bacteriol.">
        <title>Genome Sequence of the Alkane-Degrading Bacterium Alcanivorax hongdengensis Type Strain A-11-3.</title>
        <authorList>
            <person name="Lai Q."/>
            <person name="Shao Z."/>
        </authorList>
    </citation>
    <scope>NUCLEOTIDE SEQUENCE [LARGE SCALE GENOMIC DNA]</scope>
    <source>
        <strain evidence="3 4">A-11-3</strain>
    </source>
</reference>
<dbReference type="STRING" id="1177179.A11A3_00020"/>
<protein>
    <recommendedName>
        <fullName evidence="2">Outer membrane protein beta-barrel domain-containing protein</fullName>
    </recommendedName>
</protein>
<evidence type="ECO:0000313" key="3">
    <source>
        <dbReference type="EMBL" id="EKF75832.1"/>
    </source>
</evidence>